<keyword evidence="9" id="KW-0819">tRNA processing</keyword>
<comment type="similarity">
    <text evidence="2">Belongs to the ribonuclease III family.</text>
</comment>
<feature type="binding site" evidence="9">
    <location>
        <position position="46"/>
    </location>
    <ligand>
        <name>Mg(2+)</name>
        <dbReference type="ChEBI" id="CHEBI:18420"/>
    </ligand>
</feature>
<dbReference type="PROSITE" id="PS50142">
    <property type="entry name" value="RNASE_3_2"/>
    <property type="match status" value="1"/>
</dbReference>
<feature type="active site" evidence="9">
    <location>
        <position position="50"/>
    </location>
</feature>
<dbReference type="STRING" id="1802391.A3D72_00210"/>
<evidence type="ECO:0000313" key="13">
    <source>
        <dbReference type="Proteomes" id="UP000176303"/>
    </source>
</evidence>
<dbReference type="EC" id="3.1.26.3" evidence="9"/>
<dbReference type="Gene3D" id="1.10.1520.10">
    <property type="entry name" value="Ribonuclease III domain"/>
    <property type="match status" value="1"/>
</dbReference>
<dbReference type="GO" id="GO:0019843">
    <property type="term" value="F:rRNA binding"/>
    <property type="evidence" value="ECO:0007669"/>
    <property type="project" value="UniProtKB-KW"/>
</dbReference>
<dbReference type="PROSITE" id="PS00517">
    <property type="entry name" value="RNASE_3_1"/>
    <property type="match status" value="1"/>
</dbReference>
<comment type="catalytic activity">
    <reaction evidence="1 9">
        <text>Endonucleolytic cleavage to 5'-phosphomonoester.</text>
        <dbReference type="EC" id="3.1.26.3"/>
    </reaction>
</comment>
<feature type="binding site" evidence="9">
    <location>
        <position position="122"/>
    </location>
    <ligand>
        <name>Mg(2+)</name>
        <dbReference type="ChEBI" id="CHEBI:18420"/>
    </ligand>
</feature>
<keyword evidence="9" id="KW-0479">Metal-binding</keyword>
<evidence type="ECO:0000259" key="10">
    <source>
        <dbReference type="PROSITE" id="PS50137"/>
    </source>
</evidence>
<gene>
    <name evidence="9" type="primary">rnc</name>
    <name evidence="12" type="ORF">A3D72_00210</name>
</gene>
<comment type="function">
    <text evidence="9">Digests double-stranded RNA. Involved in the processing of primary rRNA transcript to yield the immediate precursors to the large and small rRNAs (23S and 16S). Processes some mRNAs, and tRNAs when they are encoded in the rRNA operon. Processes pre-crRNA and tracrRNA of type II CRISPR loci if present in the organism.</text>
</comment>
<name>A0A1F7U6L1_9BACT</name>
<dbReference type="HAMAP" id="MF_00104">
    <property type="entry name" value="RNase_III"/>
    <property type="match status" value="1"/>
</dbReference>
<evidence type="ECO:0000256" key="3">
    <source>
        <dbReference type="ARBA" id="ARBA00022552"/>
    </source>
</evidence>
<comment type="subcellular location">
    <subcellularLocation>
        <location evidence="9">Cytoplasm</location>
    </subcellularLocation>
</comment>
<dbReference type="SUPFAM" id="SSF54768">
    <property type="entry name" value="dsRNA-binding domain-like"/>
    <property type="match status" value="1"/>
</dbReference>
<keyword evidence="8 9" id="KW-0694">RNA-binding</keyword>
<dbReference type="GO" id="GO:0003725">
    <property type="term" value="F:double-stranded RNA binding"/>
    <property type="evidence" value="ECO:0007669"/>
    <property type="project" value="TreeGrafter"/>
</dbReference>
<dbReference type="Pfam" id="PF00035">
    <property type="entry name" value="dsrm"/>
    <property type="match status" value="1"/>
</dbReference>
<keyword evidence="9" id="KW-0460">Magnesium</keyword>
<keyword evidence="9" id="KW-0699">rRNA-binding</keyword>
<evidence type="ECO:0000313" key="12">
    <source>
        <dbReference type="EMBL" id="OGL73896.1"/>
    </source>
</evidence>
<dbReference type="GO" id="GO:0046872">
    <property type="term" value="F:metal ion binding"/>
    <property type="evidence" value="ECO:0007669"/>
    <property type="project" value="UniProtKB-KW"/>
</dbReference>
<feature type="binding site" evidence="9">
    <location>
        <position position="119"/>
    </location>
    <ligand>
        <name>Mg(2+)</name>
        <dbReference type="ChEBI" id="CHEBI:18420"/>
    </ligand>
</feature>
<dbReference type="GO" id="GO:0004525">
    <property type="term" value="F:ribonuclease III activity"/>
    <property type="evidence" value="ECO:0007669"/>
    <property type="project" value="UniProtKB-UniRule"/>
</dbReference>
<evidence type="ECO:0000256" key="8">
    <source>
        <dbReference type="ARBA" id="ARBA00022884"/>
    </source>
</evidence>
<accession>A0A1F7U6L1</accession>
<comment type="caution">
    <text evidence="12">The sequence shown here is derived from an EMBL/GenBank/DDBJ whole genome shotgun (WGS) entry which is preliminary data.</text>
</comment>
<dbReference type="Gene3D" id="3.30.160.20">
    <property type="match status" value="1"/>
</dbReference>
<dbReference type="Pfam" id="PF14622">
    <property type="entry name" value="Ribonucleas_3_3"/>
    <property type="match status" value="1"/>
</dbReference>
<evidence type="ECO:0000259" key="11">
    <source>
        <dbReference type="PROSITE" id="PS50142"/>
    </source>
</evidence>
<evidence type="ECO:0000256" key="4">
    <source>
        <dbReference type="ARBA" id="ARBA00022664"/>
    </source>
</evidence>
<protein>
    <recommendedName>
        <fullName evidence="9">Ribonuclease 3</fullName>
        <ecNumber evidence="9">3.1.26.3</ecNumber>
    </recommendedName>
    <alternativeName>
        <fullName evidence="9">Ribonuclease III</fullName>
        <shortName evidence="9">RNase III</shortName>
    </alternativeName>
</protein>
<dbReference type="SUPFAM" id="SSF69065">
    <property type="entry name" value="RNase III domain-like"/>
    <property type="match status" value="1"/>
</dbReference>
<comment type="cofactor">
    <cofactor evidence="9">
        <name>Mg(2+)</name>
        <dbReference type="ChEBI" id="CHEBI:18420"/>
    </cofactor>
</comment>
<reference evidence="12 13" key="1">
    <citation type="journal article" date="2016" name="Nat. Commun.">
        <title>Thousands of microbial genomes shed light on interconnected biogeochemical processes in an aquifer system.</title>
        <authorList>
            <person name="Anantharaman K."/>
            <person name="Brown C.T."/>
            <person name="Hug L.A."/>
            <person name="Sharon I."/>
            <person name="Castelle C.J."/>
            <person name="Probst A.J."/>
            <person name="Thomas B.C."/>
            <person name="Singh A."/>
            <person name="Wilkins M.J."/>
            <person name="Karaoz U."/>
            <person name="Brodie E.L."/>
            <person name="Williams K.H."/>
            <person name="Hubbard S.S."/>
            <person name="Banfield J.F."/>
        </authorList>
    </citation>
    <scope>NUCLEOTIDE SEQUENCE [LARGE SCALE GENOMIC DNA]</scope>
</reference>
<keyword evidence="5 9" id="KW-0540">Nuclease</keyword>
<dbReference type="AlphaFoldDB" id="A0A1F7U6L1"/>
<dbReference type="FunFam" id="1.10.1520.10:FF:000001">
    <property type="entry name" value="Ribonuclease 3"/>
    <property type="match status" value="1"/>
</dbReference>
<keyword evidence="4 9" id="KW-0507">mRNA processing</keyword>
<dbReference type="SMART" id="SM00358">
    <property type="entry name" value="DSRM"/>
    <property type="match status" value="1"/>
</dbReference>
<keyword evidence="7 9" id="KW-0378">Hydrolase</keyword>
<sequence>MKDISDLEKRLGVSFKDKDLLTTALVHRSYLNEHPDFRLPQNERLEFLGDAVLELVVTEYLYEHYPNPEGELTNWRAALVNAIMLSQVAKELEIEDYLYLSRGEAKDAGTKARQYILANAFEAVIGSMYLDGGYEVCKGFIGDKLLTRLPYILEHQLYLDPKSRFQEAAQEKTGITPTYRVISESGPDHAKDFVVGVFLGGDQVATGEGTSKQEAQVDAAQRALKVKGW</sequence>
<feature type="domain" description="DRBM" evidence="10">
    <location>
        <begin position="160"/>
        <end position="225"/>
    </location>
</feature>
<evidence type="ECO:0000256" key="1">
    <source>
        <dbReference type="ARBA" id="ARBA00000109"/>
    </source>
</evidence>
<dbReference type="GO" id="GO:0006397">
    <property type="term" value="P:mRNA processing"/>
    <property type="evidence" value="ECO:0007669"/>
    <property type="project" value="UniProtKB-UniRule"/>
</dbReference>
<dbReference type="PANTHER" id="PTHR11207">
    <property type="entry name" value="RIBONUCLEASE III"/>
    <property type="match status" value="1"/>
</dbReference>
<organism evidence="12 13">
    <name type="scientific">Candidatus Uhrbacteria bacterium RIFCSPHIGHO2_02_FULL_57_19</name>
    <dbReference type="NCBI Taxonomy" id="1802391"/>
    <lineage>
        <taxon>Bacteria</taxon>
        <taxon>Candidatus Uhriibacteriota</taxon>
    </lineage>
</organism>
<dbReference type="InterPro" id="IPR036389">
    <property type="entry name" value="RNase_III_sf"/>
</dbReference>
<dbReference type="SMART" id="SM00535">
    <property type="entry name" value="RIBOc"/>
    <property type="match status" value="1"/>
</dbReference>
<proteinExistence type="inferred from homology"/>
<dbReference type="InterPro" id="IPR011907">
    <property type="entry name" value="RNase_III"/>
</dbReference>
<dbReference type="EMBL" id="MGDZ01000015">
    <property type="protein sequence ID" value="OGL73896.1"/>
    <property type="molecule type" value="Genomic_DNA"/>
</dbReference>
<dbReference type="InterPro" id="IPR014720">
    <property type="entry name" value="dsRBD_dom"/>
</dbReference>
<dbReference type="GO" id="GO:0008033">
    <property type="term" value="P:tRNA processing"/>
    <property type="evidence" value="ECO:0007669"/>
    <property type="project" value="UniProtKB-KW"/>
</dbReference>
<evidence type="ECO:0000256" key="2">
    <source>
        <dbReference type="ARBA" id="ARBA00010183"/>
    </source>
</evidence>
<dbReference type="NCBIfam" id="TIGR02191">
    <property type="entry name" value="RNaseIII"/>
    <property type="match status" value="1"/>
</dbReference>
<dbReference type="InterPro" id="IPR000999">
    <property type="entry name" value="RNase_III_dom"/>
</dbReference>
<evidence type="ECO:0000256" key="6">
    <source>
        <dbReference type="ARBA" id="ARBA00022759"/>
    </source>
</evidence>
<keyword evidence="9" id="KW-0963">Cytoplasm</keyword>
<dbReference type="CDD" id="cd10845">
    <property type="entry name" value="DSRM_RNAse_III_family"/>
    <property type="match status" value="1"/>
</dbReference>
<dbReference type="PANTHER" id="PTHR11207:SF0">
    <property type="entry name" value="RIBONUCLEASE 3"/>
    <property type="match status" value="1"/>
</dbReference>
<dbReference type="CDD" id="cd00593">
    <property type="entry name" value="RIBOc"/>
    <property type="match status" value="1"/>
</dbReference>
<dbReference type="Proteomes" id="UP000176303">
    <property type="component" value="Unassembled WGS sequence"/>
</dbReference>
<feature type="active site" evidence="9">
    <location>
        <position position="122"/>
    </location>
</feature>
<dbReference type="GO" id="GO:0005737">
    <property type="term" value="C:cytoplasm"/>
    <property type="evidence" value="ECO:0007669"/>
    <property type="project" value="UniProtKB-SubCell"/>
</dbReference>
<dbReference type="GO" id="GO:0006364">
    <property type="term" value="P:rRNA processing"/>
    <property type="evidence" value="ECO:0007669"/>
    <property type="project" value="UniProtKB-UniRule"/>
</dbReference>
<feature type="domain" description="RNase III" evidence="11">
    <location>
        <begin position="4"/>
        <end position="133"/>
    </location>
</feature>
<evidence type="ECO:0000256" key="7">
    <source>
        <dbReference type="ARBA" id="ARBA00022801"/>
    </source>
</evidence>
<evidence type="ECO:0000256" key="9">
    <source>
        <dbReference type="HAMAP-Rule" id="MF_00104"/>
    </source>
</evidence>
<keyword evidence="6 9" id="KW-0255">Endonuclease</keyword>
<keyword evidence="3 9" id="KW-0698">rRNA processing</keyword>
<evidence type="ECO:0000256" key="5">
    <source>
        <dbReference type="ARBA" id="ARBA00022722"/>
    </source>
</evidence>
<dbReference type="GO" id="GO:0010468">
    <property type="term" value="P:regulation of gene expression"/>
    <property type="evidence" value="ECO:0007669"/>
    <property type="project" value="TreeGrafter"/>
</dbReference>
<comment type="subunit">
    <text evidence="9">Homodimer.</text>
</comment>
<dbReference type="PROSITE" id="PS50137">
    <property type="entry name" value="DS_RBD"/>
    <property type="match status" value="1"/>
</dbReference>